<dbReference type="Proteomes" id="UP000616151">
    <property type="component" value="Unassembled WGS sequence"/>
</dbReference>
<keyword evidence="1" id="KW-0645">Protease</keyword>
<dbReference type="EMBL" id="JAENHL010000003">
    <property type="protein sequence ID" value="MBK1864862.1"/>
    <property type="molecule type" value="Genomic_DNA"/>
</dbReference>
<protein>
    <submittedName>
        <fullName evidence="1">Rhomboid family intramembrane serine protease</fullName>
    </submittedName>
</protein>
<keyword evidence="1" id="KW-0378">Hydrolase</keyword>
<evidence type="ECO:0000313" key="2">
    <source>
        <dbReference type="Proteomes" id="UP000616151"/>
    </source>
</evidence>
<proteinExistence type="predicted"/>
<gene>
    <name evidence="1" type="ORF">JHL16_00725</name>
</gene>
<reference evidence="1" key="1">
    <citation type="submission" date="2021-01" db="EMBL/GenBank/DDBJ databases">
        <authorList>
            <person name="Sun Q."/>
        </authorList>
    </citation>
    <scope>NUCLEOTIDE SEQUENCE</scope>
    <source>
        <strain evidence="1">YIM B02566</strain>
    </source>
</reference>
<organism evidence="1 2">
    <name type="scientific">Taklimakanibacter albus</name>
    <dbReference type="NCBI Taxonomy" id="2800327"/>
    <lineage>
        <taxon>Bacteria</taxon>
        <taxon>Pseudomonadati</taxon>
        <taxon>Pseudomonadota</taxon>
        <taxon>Alphaproteobacteria</taxon>
        <taxon>Hyphomicrobiales</taxon>
        <taxon>Aestuariivirgaceae</taxon>
        <taxon>Taklimakanibacter</taxon>
    </lineage>
</organism>
<comment type="caution">
    <text evidence="1">The sequence shown here is derived from an EMBL/GenBank/DDBJ whole genome shotgun (WGS) entry which is preliminary data.</text>
</comment>
<name>A0ACC5QWY7_9HYPH</name>
<accession>A0ACC5QWY7</accession>
<sequence length="229" mass="25271">MFVPLHDNTPLKVIRFQYVTGALIIINVVAFLMTGAFTSEQTLWAVATGYGIVPVELLHVVDAGQFNNPVPEPLTLITYQFLHGGWMHLISNMAFLWVFADNIEDAFGHFGFLLFYLLCGIAAGLLHTFMQPDSGAPLIGASGAVSGVLAAYLLLYPKARVWILLFMRIPLPISAFWALSGWFALQLLSIFLSSDNEVQVAWWAHIGGFLAGLILTFVLRSRLLVRTSS</sequence>
<evidence type="ECO:0000313" key="1">
    <source>
        <dbReference type="EMBL" id="MBK1864862.1"/>
    </source>
</evidence>
<keyword evidence="2" id="KW-1185">Reference proteome</keyword>